<keyword evidence="7" id="KW-1185">Reference proteome</keyword>
<evidence type="ECO:0000256" key="3">
    <source>
        <dbReference type="ARBA" id="ARBA00022989"/>
    </source>
</evidence>
<name>A0A7W4W6I0_9GAMM</name>
<dbReference type="AlphaFoldDB" id="A0A7W4W6I0"/>
<reference evidence="6 7" key="1">
    <citation type="submission" date="2020-08" db="EMBL/GenBank/DDBJ databases">
        <title>Genomic Encyclopedia of Type Strains, Phase III (KMG-III): the genomes of soil and plant-associated and newly described type strains.</title>
        <authorList>
            <person name="Whitman W."/>
        </authorList>
    </citation>
    <scope>NUCLEOTIDE SEQUENCE [LARGE SCALE GENOMIC DNA]</scope>
    <source>
        <strain evidence="6 7">CECT 8654</strain>
    </source>
</reference>
<dbReference type="Gene3D" id="1.20.120.550">
    <property type="entry name" value="Membrane associated eicosanoid/glutathione metabolism-like domain"/>
    <property type="match status" value="1"/>
</dbReference>
<dbReference type="InterPro" id="IPR001129">
    <property type="entry name" value="Membr-assoc_MAPEG"/>
</dbReference>
<dbReference type="RefSeq" id="WP_183411130.1">
    <property type="nucleotide sequence ID" value="NZ_JACHWY010000003.1"/>
</dbReference>
<dbReference type="InterPro" id="IPR023352">
    <property type="entry name" value="MAPEG-like_dom_sf"/>
</dbReference>
<dbReference type="Proteomes" id="UP000537130">
    <property type="component" value="Unassembled WGS sequence"/>
</dbReference>
<evidence type="ECO:0000256" key="1">
    <source>
        <dbReference type="ARBA" id="ARBA00004370"/>
    </source>
</evidence>
<evidence type="ECO:0000256" key="5">
    <source>
        <dbReference type="SAM" id="Phobius"/>
    </source>
</evidence>
<keyword evidence="3 5" id="KW-1133">Transmembrane helix</keyword>
<feature type="transmembrane region" description="Helical" evidence="5">
    <location>
        <begin position="6"/>
        <end position="25"/>
    </location>
</feature>
<feature type="transmembrane region" description="Helical" evidence="5">
    <location>
        <begin position="110"/>
        <end position="127"/>
    </location>
</feature>
<sequence length="128" mass="13776">MTTALWCLMITALIPTLLSFIGGFLRHKELGGADNKNPRQQYAQATGVVSRAFAAQQNAWEGLMLFTAALVAAFVSGVPQEQLATVSIVFVVARVLHAVFYLADRDALRSLSYLVALGSVICIFIMGA</sequence>
<dbReference type="Pfam" id="PF01124">
    <property type="entry name" value="MAPEG"/>
    <property type="match status" value="1"/>
</dbReference>
<feature type="transmembrane region" description="Helical" evidence="5">
    <location>
        <begin position="84"/>
        <end position="103"/>
    </location>
</feature>
<organism evidence="6 7">
    <name type="scientific">Litorivivens lipolytica</name>
    <dbReference type="NCBI Taxonomy" id="1524264"/>
    <lineage>
        <taxon>Bacteria</taxon>
        <taxon>Pseudomonadati</taxon>
        <taxon>Pseudomonadota</taxon>
        <taxon>Gammaproteobacteria</taxon>
        <taxon>Litorivivens</taxon>
    </lineage>
</organism>
<dbReference type="EMBL" id="JACHWY010000003">
    <property type="protein sequence ID" value="MBB3048339.1"/>
    <property type="molecule type" value="Genomic_DNA"/>
</dbReference>
<comment type="subcellular location">
    <subcellularLocation>
        <location evidence="1">Membrane</location>
    </subcellularLocation>
</comment>
<dbReference type="SUPFAM" id="SSF161084">
    <property type="entry name" value="MAPEG domain-like"/>
    <property type="match status" value="1"/>
</dbReference>
<proteinExistence type="predicted"/>
<evidence type="ECO:0000256" key="4">
    <source>
        <dbReference type="ARBA" id="ARBA00023136"/>
    </source>
</evidence>
<comment type="caution">
    <text evidence="6">The sequence shown here is derived from an EMBL/GenBank/DDBJ whole genome shotgun (WGS) entry which is preliminary data.</text>
</comment>
<gene>
    <name evidence="6" type="ORF">FHR99_002613</name>
</gene>
<accession>A0A7W4W6I0</accession>
<evidence type="ECO:0000313" key="7">
    <source>
        <dbReference type="Proteomes" id="UP000537130"/>
    </source>
</evidence>
<dbReference type="PANTHER" id="PTHR35371">
    <property type="entry name" value="INNER MEMBRANE PROTEIN"/>
    <property type="match status" value="1"/>
</dbReference>
<dbReference type="GO" id="GO:0016020">
    <property type="term" value="C:membrane"/>
    <property type="evidence" value="ECO:0007669"/>
    <property type="project" value="UniProtKB-SubCell"/>
</dbReference>
<evidence type="ECO:0000256" key="2">
    <source>
        <dbReference type="ARBA" id="ARBA00022692"/>
    </source>
</evidence>
<evidence type="ECO:0000313" key="6">
    <source>
        <dbReference type="EMBL" id="MBB3048339.1"/>
    </source>
</evidence>
<feature type="transmembrane region" description="Helical" evidence="5">
    <location>
        <begin position="59"/>
        <end position="78"/>
    </location>
</feature>
<dbReference type="PANTHER" id="PTHR35371:SF1">
    <property type="entry name" value="BLR7753 PROTEIN"/>
    <property type="match status" value="1"/>
</dbReference>
<protein>
    <submittedName>
        <fullName evidence="6">Putative MAPEG superfamily protein</fullName>
    </submittedName>
</protein>
<keyword evidence="2 5" id="KW-0812">Transmembrane</keyword>
<keyword evidence="4 5" id="KW-0472">Membrane</keyword>